<dbReference type="PRINTS" id="PR00704">
    <property type="entry name" value="CALPAIN"/>
</dbReference>
<dbReference type="GO" id="GO:0004198">
    <property type="term" value="F:calcium-dependent cysteine-type endopeptidase activity"/>
    <property type="evidence" value="ECO:0007669"/>
    <property type="project" value="InterPro"/>
</dbReference>
<name>A0A2G5U856_9PELO</name>
<dbReference type="STRING" id="1611254.A0A2G5U856"/>
<organism evidence="7 8">
    <name type="scientific">Caenorhabditis nigoni</name>
    <dbReference type="NCBI Taxonomy" id="1611254"/>
    <lineage>
        <taxon>Eukaryota</taxon>
        <taxon>Metazoa</taxon>
        <taxon>Ecdysozoa</taxon>
        <taxon>Nematoda</taxon>
        <taxon>Chromadorea</taxon>
        <taxon>Rhabditida</taxon>
        <taxon>Rhabditina</taxon>
        <taxon>Rhabditomorpha</taxon>
        <taxon>Rhabditoidea</taxon>
        <taxon>Rhabditidae</taxon>
        <taxon>Peloderinae</taxon>
        <taxon>Caenorhabditis</taxon>
    </lineage>
</organism>
<keyword evidence="8" id="KW-1185">Reference proteome</keyword>
<dbReference type="GO" id="GO:0005737">
    <property type="term" value="C:cytoplasm"/>
    <property type="evidence" value="ECO:0007669"/>
    <property type="project" value="TreeGrafter"/>
</dbReference>
<comment type="similarity">
    <text evidence="1">Belongs to the peptidase C2 family.</text>
</comment>
<dbReference type="AlphaFoldDB" id="A0A2G5U856"/>
<evidence type="ECO:0000256" key="3">
    <source>
        <dbReference type="ARBA" id="ARBA00022801"/>
    </source>
</evidence>
<sequence length="317" mass="36318">MNLYVDHDFPIAGNSKRPHELVPFPKFFGIQCSPYIQDWKLHFERRKELKSHHAGFFLVAVSSLTKDLTSFHNVVPEQSFEQNNYTGKFYFNFFKSDGQQIRVVIDDRLPINSEGSLYYAQSVESAFWYPLLEKAYAKFRGSYEFIEYGLPMESFFHLTKRKPEFFDNGSTTPLPSTSSGMYSKLQKLISDKCLVTCKLHDPQGNNQQYGSAFVIVDVMEKRRISNDGLVEPRNFVKLRHPSGRIKEDLANAMGISDVGISGEGLMDVEKFLNQMQCVYTVDTSMHTLGLTSGLDAFLPFIPVKQSSPANRHRCRKM</sequence>
<evidence type="ECO:0000256" key="5">
    <source>
        <dbReference type="PROSITE-ProRule" id="PRU00239"/>
    </source>
</evidence>
<dbReference type="SMART" id="SM00230">
    <property type="entry name" value="CysPc"/>
    <property type="match status" value="1"/>
</dbReference>
<evidence type="ECO:0000256" key="1">
    <source>
        <dbReference type="ARBA" id="ARBA00007623"/>
    </source>
</evidence>
<dbReference type="EMBL" id="PDUG01000004">
    <property type="protein sequence ID" value="PIC35653.1"/>
    <property type="molecule type" value="Genomic_DNA"/>
</dbReference>
<gene>
    <name evidence="7" type="primary">Cnig_chr_IV.g14945</name>
    <name evidence="7" type="ORF">B9Z55_014945</name>
</gene>
<dbReference type="PANTHER" id="PTHR10183">
    <property type="entry name" value="CALPAIN"/>
    <property type="match status" value="1"/>
</dbReference>
<dbReference type="Proteomes" id="UP000230233">
    <property type="component" value="Chromosome IV"/>
</dbReference>
<keyword evidence="2" id="KW-0645">Protease</keyword>
<comment type="caution">
    <text evidence="7">The sequence shown here is derived from an EMBL/GenBank/DDBJ whole genome shotgun (WGS) entry which is preliminary data.</text>
</comment>
<proteinExistence type="inferred from homology"/>
<dbReference type="InterPro" id="IPR038765">
    <property type="entry name" value="Papain-like_cys_pep_sf"/>
</dbReference>
<evidence type="ECO:0000259" key="6">
    <source>
        <dbReference type="PROSITE" id="PS50203"/>
    </source>
</evidence>
<dbReference type="Pfam" id="PF00648">
    <property type="entry name" value="Peptidase_C2"/>
    <property type="match status" value="1"/>
</dbReference>
<evidence type="ECO:0000256" key="2">
    <source>
        <dbReference type="ARBA" id="ARBA00022670"/>
    </source>
</evidence>
<accession>A0A2G5U856</accession>
<dbReference type="OrthoDB" id="5848695at2759"/>
<protein>
    <recommendedName>
        <fullName evidence="6">Calpain catalytic domain-containing protein</fullName>
    </recommendedName>
</protein>
<keyword evidence="4" id="KW-0788">Thiol protease</keyword>
<dbReference type="SUPFAM" id="SSF54001">
    <property type="entry name" value="Cysteine proteinases"/>
    <property type="match status" value="1"/>
</dbReference>
<reference evidence="8" key="1">
    <citation type="submission" date="2017-10" db="EMBL/GenBank/DDBJ databases">
        <title>Rapid genome shrinkage in a self-fertile nematode reveals novel sperm competition proteins.</title>
        <authorList>
            <person name="Yin D."/>
            <person name="Schwarz E.M."/>
            <person name="Thomas C.G."/>
            <person name="Felde R.L."/>
            <person name="Korf I.F."/>
            <person name="Cutter A.D."/>
            <person name="Schartner C.M."/>
            <person name="Ralston E.J."/>
            <person name="Meyer B.J."/>
            <person name="Haag E.S."/>
        </authorList>
    </citation>
    <scope>NUCLEOTIDE SEQUENCE [LARGE SCALE GENOMIC DNA]</scope>
    <source>
        <strain evidence="8">JU1422</strain>
    </source>
</reference>
<feature type="domain" description="Calpain catalytic" evidence="6">
    <location>
        <begin position="16"/>
        <end position="246"/>
    </location>
</feature>
<dbReference type="InterPro" id="IPR001300">
    <property type="entry name" value="Peptidase_C2_calpain_cat"/>
</dbReference>
<dbReference type="PROSITE" id="PS50203">
    <property type="entry name" value="CALPAIN_CAT"/>
    <property type="match status" value="1"/>
</dbReference>
<evidence type="ECO:0000256" key="4">
    <source>
        <dbReference type="ARBA" id="ARBA00022807"/>
    </source>
</evidence>
<evidence type="ECO:0000313" key="8">
    <source>
        <dbReference type="Proteomes" id="UP000230233"/>
    </source>
</evidence>
<dbReference type="InterPro" id="IPR022684">
    <property type="entry name" value="Calpain_cysteine_protease"/>
</dbReference>
<comment type="caution">
    <text evidence="5">Lacks conserved residue(s) required for the propagation of feature annotation.</text>
</comment>
<keyword evidence="3" id="KW-0378">Hydrolase</keyword>
<dbReference type="PANTHER" id="PTHR10183:SF379">
    <property type="entry name" value="CALPAIN-5"/>
    <property type="match status" value="1"/>
</dbReference>
<dbReference type="GO" id="GO:0006508">
    <property type="term" value="P:proteolysis"/>
    <property type="evidence" value="ECO:0007669"/>
    <property type="project" value="UniProtKB-KW"/>
</dbReference>
<evidence type="ECO:0000313" key="7">
    <source>
        <dbReference type="EMBL" id="PIC35653.1"/>
    </source>
</evidence>